<keyword evidence="1" id="KW-0808">Transferase</keyword>
<dbReference type="SUPFAM" id="SSF55729">
    <property type="entry name" value="Acyl-CoA N-acyltransferases (Nat)"/>
    <property type="match status" value="1"/>
</dbReference>
<dbReference type="SMART" id="SM00347">
    <property type="entry name" value="HTH_MARR"/>
    <property type="match status" value="1"/>
</dbReference>
<dbReference type="Proteomes" id="UP001165079">
    <property type="component" value="Unassembled WGS sequence"/>
</dbReference>
<evidence type="ECO:0000259" key="3">
    <source>
        <dbReference type="PROSITE" id="PS51186"/>
    </source>
</evidence>
<reference evidence="4" key="1">
    <citation type="submission" date="2023-03" db="EMBL/GenBank/DDBJ databases">
        <title>Actinorhabdospora filicis NBRC 111898.</title>
        <authorList>
            <person name="Ichikawa N."/>
            <person name="Sato H."/>
            <person name="Tonouchi N."/>
        </authorList>
    </citation>
    <scope>NUCLEOTIDE SEQUENCE</scope>
    <source>
        <strain evidence="4">NBRC 111898</strain>
    </source>
</reference>
<dbReference type="PANTHER" id="PTHR13947">
    <property type="entry name" value="GNAT FAMILY N-ACETYLTRANSFERASE"/>
    <property type="match status" value="1"/>
</dbReference>
<dbReference type="InterPro" id="IPR000182">
    <property type="entry name" value="GNAT_dom"/>
</dbReference>
<keyword evidence="5" id="KW-1185">Reference proteome</keyword>
<dbReference type="InterPro" id="IPR036390">
    <property type="entry name" value="WH_DNA-bd_sf"/>
</dbReference>
<feature type="domain" description="N-acetyltransferase" evidence="3">
    <location>
        <begin position="160"/>
        <end position="300"/>
    </location>
</feature>
<comment type="caution">
    <text evidence="4">The sequence shown here is derived from an EMBL/GenBank/DDBJ whole genome shotgun (WGS) entry which is preliminary data.</text>
</comment>
<dbReference type="PROSITE" id="PS51186">
    <property type="entry name" value="GNAT"/>
    <property type="match status" value="1"/>
</dbReference>
<dbReference type="Gene3D" id="3.40.630.30">
    <property type="match status" value="1"/>
</dbReference>
<dbReference type="InterPro" id="IPR000835">
    <property type="entry name" value="HTH_MarR-typ"/>
</dbReference>
<dbReference type="InterPro" id="IPR050769">
    <property type="entry name" value="NAT_camello-type"/>
</dbReference>
<feature type="domain" description="HTH marR-type" evidence="2">
    <location>
        <begin position="1"/>
        <end position="136"/>
    </location>
</feature>
<dbReference type="PROSITE" id="PS50995">
    <property type="entry name" value="HTH_MARR_2"/>
    <property type="match status" value="1"/>
</dbReference>
<dbReference type="SUPFAM" id="SSF46785">
    <property type="entry name" value="Winged helix' DNA-binding domain"/>
    <property type="match status" value="1"/>
</dbReference>
<evidence type="ECO:0000256" key="1">
    <source>
        <dbReference type="ARBA" id="ARBA00022679"/>
    </source>
</evidence>
<name>A0A9W6WAM4_9ACTN</name>
<dbReference type="CDD" id="cd04301">
    <property type="entry name" value="NAT_SF"/>
    <property type="match status" value="1"/>
</dbReference>
<organism evidence="4 5">
    <name type="scientific">Actinorhabdospora filicis</name>
    <dbReference type="NCBI Taxonomy" id="1785913"/>
    <lineage>
        <taxon>Bacteria</taxon>
        <taxon>Bacillati</taxon>
        <taxon>Actinomycetota</taxon>
        <taxon>Actinomycetes</taxon>
        <taxon>Micromonosporales</taxon>
        <taxon>Micromonosporaceae</taxon>
        <taxon>Actinorhabdospora</taxon>
    </lineage>
</organism>
<proteinExistence type="predicted"/>
<dbReference type="InterPro" id="IPR016181">
    <property type="entry name" value="Acyl_CoA_acyltransferase"/>
</dbReference>
<gene>
    <name evidence="4" type="primary">yjgM</name>
    <name evidence="4" type="ORF">Afil01_46110</name>
</gene>
<accession>A0A9W6WAM4</accession>
<dbReference type="AlphaFoldDB" id="A0A9W6WAM4"/>
<dbReference type="Gene3D" id="1.10.10.10">
    <property type="entry name" value="Winged helix-like DNA-binding domain superfamily/Winged helix DNA-binding domain"/>
    <property type="match status" value="1"/>
</dbReference>
<protein>
    <submittedName>
        <fullName evidence="4">MarR family transcriptional regulator</fullName>
    </submittedName>
</protein>
<dbReference type="GO" id="GO:0003700">
    <property type="term" value="F:DNA-binding transcription factor activity"/>
    <property type="evidence" value="ECO:0007669"/>
    <property type="project" value="InterPro"/>
</dbReference>
<evidence type="ECO:0000313" key="5">
    <source>
        <dbReference type="Proteomes" id="UP001165079"/>
    </source>
</evidence>
<dbReference type="EMBL" id="BSTX01000003">
    <property type="protein sequence ID" value="GLZ79804.1"/>
    <property type="molecule type" value="Genomic_DNA"/>
</dbReference>
<dbReference type="PANTHER" id="PTHR13947:SF37">
    <property type="entry name" value="LD18367P"/>
    <property type="match status" value="1"/>
</dbReference>
<dbReference type="RefSeq" id="WP_285664949.1">
    <property type="nucleotide sequence ID" value="NZ_BSTX01000003.1"/>
</dbReference>
<dbReference type="Pfam" id="PF12802">
    <property type="entry name" value="MarR_2"/>
    <property type="match status" value="1"/>
</dbReference>
<dbReference type="GO" id="GO:0008080">
    <property type="term" value="F:N-acetyltransferase activity"/>
    <property type="evidence" value="ECO:0007669"/>
    <property type="project" value="InterPro"/>
</dbReference>
<evidence type="ECO:0000259" key="2">
    <source>
        <dbReference type="PROSITE" id="PS50995"/>
    </source>
</evidence>
<dbReference type="Pfam" id="PF00583">
    <property type="entry name" value="Acetyltransf_1"/>
    <property type="match status" value="1"/>
</dbReference>
<evidence type="ECO:0000313" key="4">
    <source>
        <dbReference type="EMBL" id="GLZ79804.1"/>
    </source>
</evidence>
<sequence>MTRVDAVRSFNRFYTKVIGTLTDSLLDSGYSLTEVRVLFELNAAGTPVPAAYLRRLLGLDAGYLSRITTRFEADGLLTRSPSPEDRRVQMLALTAKGEVAQGELDERSSGEIRRLLDSLGEAKEERLVAALSEVRALLEPPGTPRVLRLREAAVGDYGWIVYRHGELYSREHGYDAAFEALVARIAADVAASADPGERAWIAELDGERAGCVVCSRQDGTTARLRVLLVEPWARGNGVGAALVEECLRFARGAGYARVTLSTNGKLLSARKIYAGVGFERVAGEGAHGHPNVNEHWELVL</sequence>
<dbReference type="InterPro" id="IPR036388">
    <property type="entry name" value="WH-like_DNA-bd_sf"/>
</dbReference>